<dbReference type="GO" id="GO:0022625">
    <property type="term" value="C:cytosolic large ribosomal subunit"/>
    <property type="evidence" value="ECO:0007669"/>
    <property type="project" value="TreeGrafter"/>
</dbReference>
<keyword evidence="2 5" id="KW-0689">Ribosomal protein</keyword>
<evidence type="ECO:0000256" key="5">
    <source>
        <dbReference type="HAMAP-Rule" id="MF_00402"/>
    </source>
</evidence>
<protein>
    <recommendedName>
        <fullName evidence="4 5">Large ribosomal subunit protein bL19</fullName>
    </recommendedName>
</protein>
<evidence type="ECO:0000256" key="6">
    <source>
        <dbReference type="RuleBase" id="RU000559"/>
    </source>
</evidence>
<dbReference type="PIRSF" id="PIRSF002191">
    <property type="entry name" value="Ribosomal_L19"/>
    <property type="match status" value="1"/>
</dbReference>
<dbReference type="EMBL" id="DSGB01000005">
    <property type="protein sequence ID" value="HER96466.1"/>
    <property type="molecule type" value="Genomic_DNA"/>
</dbReference>
<keyword evidence="3 5" id="KW-0687">Ribonucleoprotein</keyword>
<dbReference type="SUPFAM" id="SSF50104">
    <property type="entry name" value="Translation proteins SH3-like domain"/>
    <property type="match status" value="1"/>
</dbReference>
<comment type="similarity">
    <text evidence="1 5 6">Belongs to the bacterial ribosomal protein bL19 family.</text>
</comment>
<dbReference type="NCBIfam" id="TIGR01024">
    <property type="entry name" value="rplS_bact"/>
    <property type="match status" value="1"/>
</dbReference>
<evidence type="ECO:0000256" key="2">
    <source>
        <dbReference type="ARBA" id="ARBA00022980"/>
    </source>
</evidence>
<dbReference type="GO" id="GO:0003735">
    <property type="term" value="F:structural constituent of ribosome"/>
    <property type="evidence" value="ECO:0007669"/>
    <property type="project" value="InterPro"/>
</dbReference>
<dbReference type="FunFam" id="2.30.30.790:FF:000001">
    <property type="entry name" value="50S ribosomal protein L19"/>
    <property type="match status" value="1"/>
</dbReference>
<comment type="function">
    <text evidence="5 6">This protein is located at the 30S-50S ribosomal subunit interface and may play a role in the structure and function of the aminoacyl-tRNA binding site.</text>
</comment>
<dbReference type="InterPro" id="IPR008991">
    <property type="entry name" value="Translation_prot_SH3-like_sf"/>
</dbReference>
<dbReference type="InterPro" id="IPR038657">
    <property type="entry name" value="Ribosomal_bL19_sf"/>
</dbReference>
<dbReference type="PROSITE" id="PS50096">
    <property type="entry name" value="IQ"/>
    <property type="match status" value="1"/>
</dbReference>
<accession>A0A7V2B1C3</accession>
<dbReference type="PANTHER" id="PTHR15680">
    <property type="entry name" value="RIBOSOMAL PROTEIN L19"/>
    <property type="match status" value="1"/>
</dbReference>
<dbReference type="Gene3D" id="2.30.30.790">
    <property type="match status" value="1"/>
</dbReference>
<reference evidence="7" key="1">
    <citation type="journal article" date="2020" name="mSystems">
        <title>Genome- and Community-Level Interaction Insights into Carbon Utilization and Element Cycling Functions of Hydrothermarchaeota in Hydrothermal Sediment.</title>
        <authorList>
            <person name="Zhou Z."/>
            <person name="Liu Y."/>
            <person name="Xu W."/>
            <person name="Pan J."/>
            <person name="Luo Z.H."/>
            <person name="Li M."/>
        </authorList>
    </citation>
    <scope>NUCLEOTIDE SEQUENCE [LARGE SCALE GENOMIC DNA]</scope>
    <source>
        <strain evidence="7">SpSt-143</strain>
    </source>
</reference>
<dbReference type="PROSITE" id="PS01015">
    <property type="entry name" value="RIBOSOMAL_L19"/>
    <property type="match status" value="1"/>
</dbReference>
<evidence type="ECO:0000256" key="1">
    <source>
        <dbReference type="ARBA" id="ARBA00005781"/>
    </source>
</evidence>
<dbReference type="PRINTS" id="PR00061">
    <property type="entry name" value="RIBOSOMALL19"/>
</dbReference>
<dbReference type="GO" id="GO:0006412">
    <property type="term" value="P:translation"/>
    <property type="evidence" value="ECO:0007669"/>
    <property type="project" value="UniProtKB-UniRule"/>
</dbReference>
<organism evidence="7">
    <name type="scientific">Rhodothermus marinus</name>
    <name type="common">Rhodothermus obamensis</name>
    <dbReference type="NCBI Taxonomy" id="29549"/>
    <lineage>
        <taxon>Bacteria</taxon>
        <taxon>Pseudomonadati</taxon>
        <taxon>Rhodothermota</taxon>
        <taxon>Rhodothermia</taxon>
        <taxon>Rhodothermales</taxon>
        <taxon>Rhodothermaceae</taxon>
        <taxon>Rhodothermus</taxon>
    </lineage>
</organism>
<comment type="caution">
    <text evidence="7">The sequence shown here is derived from an EMBL/GenBank/DDBJ whole genome shotgun (WGS) entry which is preliminary data.</text>
</comment>
<evidence type="ECO:0000256" key="3">
    <source>
        <dbReference type="ARBA" id="ARBA00023274"/>
    </source>
</evidence>
<dbReference type="PANTHER" id="PTHR15680:SF9">
    <property type="entry name" value="LARGE RIBOSOMAL SUBUNIT PROTEIN BL19M"/>
    <property type="match status" value="1"/>
</dbReference>
<dbReference type="InterPro" id="IPR018257">
    <property type="entry name" value="Ribosomal_bL19_CS"/>
</dbReference>
<dbReference type="AlphaFoldDB" id="A0A7V2B1C3"/>
<gene>
    <name evidence="5" type="primary">rplS</name>
    <name evidence="7" type="ORF">ENO59_08115</name>
</gene>
<dbReference type="HAMAP" id="MF_00402">
    <property type="entry name" value="Ribosomal_bL19"/>
    <property type="match status" value="1"/>
</dbReference>
<evidence type="ECO:0000256" key="4">
    <source>
        <dbReference type="ARBA" id="ARBA00035171"/>
    </source>
</evidence>
<name>A0A7V2B1C3_RHOMR</name>
<proteinExistence type="inferred from homology"/>
<dbReference type="InterPro" id="IPR001857">
    <property type="entry name" value="Ribosomal_bL19"/>
</dbReference>
<dbReference type="Pfam" id="PF01245">
    <property type="entry name" value="Ribosomal_L19"/>
    <property type="match status" value="1"/>
</dbReference>
<sequence>MSDAILRLVEATQLRDDIPEFSPGDTVNVHVRVIEGDKERIQQFQGVVISIRGSGARKTFTVRKISNGVGVERIFPMHSPKIAKIEVVRRGHVRRAKLYYLRQRQGKAARIKEKRYVPGEEESGA</sequence>
<evidence type="ECO:0000313" key="7">
    <source>
        <dbReference type="EMBL" id="HER96466.1"/>
    </source>
</evidence>